<dbReference type="HOGENOM" id="CLU_100715_7_3_7"/>
<dbReference type="STRING" id="1357400.HMPREF2086_01724"/>
<dbReference type="PANTHER" id="PTHR11803">
    <property type="entry name" value="2-IMINOBUTANOATE/2-IMINOPROPANOATE DEAMINASE RIDA"/>
    <property type="match status" value="1"/>
</dbReference>
<sequence>MKHISTQNAPQAIGPYSQAIALDSLQNGLIFTSGAIALKPNGEFVNGDITAQTKQVMQNLEAILREGGSSLDKVLKTTCYLANMEDFGAFNAEYEKAFGLHKPARTTIGVKSLPKNALVEVECIATK</sequence>
<dbReference type="NCBIfam" id="TIGR00004">
    <property type="entry name" value="Rid family detoxifying hydrolase"/>
    <property type="match status" value="1"/>
</dbReference>
<proteinExistence type="inferred from homology"/>
<gene>
    <name evidence="2" type="ORF">HMPREF2086_01724</name>
</gene>
<dbReference type="InterPro" id="IPR006056">
    <property type="entry name" value="RidA"/>
</dbReference>
<dbReference type="AlphaFoldDB" id="V8C687"/>
<dbReference type="SUPFAM" id="SSF55298">
    <property type="entry name" value="YjgF-like"/>
    <property type="match status" value="1"/>
</dbReference>
<evidence type="ECO:0000256" key="1">
    <source>
        <dbReference type="ARBA" id="ARBA00010552"/>
    </source>
</evidence>
<accession>V8C687</accession>
<dbReference type="InterPro" id="IPR035959">
    <property type="entry name" value="RutC-like_sf"/>
</dbReference>
<comment type="caution">
    <text evidence="2">The sequence shown here is derived from an EMBL/GenBank/DDBJ whole genome shotgun (WGS) entry which is preliminary data.</text>
</comment>
<comment type="similarity">
    <text evidence="1">Belongs to the RutC family.</text>
</comment>
<dbReference type="FunFam" id="3.30.1330.40:FF:000001">
    <property type="entry name" value="L-PSP family endoribonuclease"/>
    <property type="match status" value="1"/>
</dbReference>
<dbReference type="PANTHER" id="PTHR11803:SF58">
    <property type="entry name" value="PROTEIN HMF1-RELATED"/>
    <property type="match status" value="1"/>
</dbReference>
<keyword evidence="3" id="KW-1185">Reference proteome</keyword>
<dbReference type="InterPro" id="IPR006175">
    <property type="entry name" value="YjgF/YER057c/UK114"/>
</dbReference>
<dbReference type="EMBL" id="AZJI01000007">
    <property type="protein sequence ID" value="ETD22923.1"/>
    <property type="molecule type" value="Genomic_DNA"/>
</dbReference>
<organism evidence="2 3">
    <name type="scientific">Helicobacter macacae MIT 99-5501</name>
    <dbReference type="NCBI Taxonomy" id="1357400"/>
    <lineage>
        <taxon>Bacteria</taxon>
        <taxon>Pseudomonadati</taxon>
        <taxon>Campylobacterota</taxon>
        <taxon>Epsilonproteobacteria</taxon>
        <taxon>Campylobacterales</taxon>
        <taxon>Helicobacteraceae</taxon>
        <taxon>Helicobacter</taxon>
    </lineage>
</organism>
<dbReference type="CDD" id="cd00448">
    <property type="entry name" value="YjgF_YER057c_UK114_family"/>
    <property type="match status" value="1"/>
</dbReference>
<dbReference type="Gene3D" id="3.30.1330.40">
    <property type="entry name" value="RutC-like"/>
    <property type="match status" value="1"/>
</dbReference>
<protein>
    <submittedName>
        <fullName evidence="2">Uncharacterized protein</fullName>
    </submittedName>
</protein>
<dbReference type="Proteomes" id="UP000018731">
    <property type="component" value="Unassembled WGS sequence"/>
</dbReference>
<name>V8C687_9HELI</name>
<evidence type="ECO:0000313" key="3">
    <source>
        <dbReference type="Proteomes" id="UP000018731"/>
    </source>
</evidence>
<dbReference type="PATRIC" id="fig|1357400.3.peg.2307"/>
<evidence type="ECO:0000313" key="2">
    <source>
        <dbReference type="EMBL" id="ETD22923.1"/>
    </source>
</evidence>
<dbReference type="OrthoDB" id="9808943at2"/>
<dbReference type="eggNOG" id="COG0251">
    <property type="taxonomic scope" value="Bacteria"/>
</dbReference>
<reference evidence="2 3" key="1">
    <citation type="journal article" date="2014" name="Genome Announc.">
        <title>Draft genome sequences of six enterohepatic helicobacter species isolated from humans and one from rhesus macaques.</title>
        <authorList>
            <person name="Shen Z."/>
            <person name="Sheh A."/>
            <person name="Young S.K."/>
            <person name="Abouelliel A."/>
            <person name="Ward D.V."/>
            <person name="Earl A.M."/>
            <person name="Fox J.G."/>
        </authorList>
    </citation>
    <scope>NUCLEOTIDE SEQUENCE [LARGE SCALE GENOMIC DNA]</scope>
    <source>
        <strain evidence="2 3">MIT 99-5501</strain>
    </source>
</reference>
<dbReference type="RefSeq" id="WP_023928502.1">
    <property type="nucleotide sequence ID" value="NZ_KI669455.1"/>
</dbReference>
<dbReference type="Pfam" id="PF01042">
    <property type="entry name" value="Ribonuc_L-PSP"/>
    <property type="match status" value="1"/>
</dbReference>
<dbReference type="GO" id="GO:0005829">
    <property type="term" value="C:cytosol"/>
    <property type="evidence" value="ECO:0007669"/>
    <property type="project" value="TreeGrafter"/>
</dbReference>
<dbReference type="GO" id="GO:0019239">
    <property type="term" value="F:deaminase activity"/>
    <property type="evidence" value="ECO:0007669"/>
    <property type="project" value="TreeGrafter"/>
</dbReference>